<dbReference type="EMBL" id="JBHTMX010000286">
    <property type="protein sequence ID" value="MFD1333648.1"/>
    <property type="molecule type" value="Genomic_DNA"/>
</dbReference>
<reference evidence="2" key="1">
    <citation type="journal article" date="2019" name="Int. J. Syst. Evol. Microbiol.">
        <title>The Global Catalogue of Microorganisms (GCM) 10K type strain sequencing project: providing services to taxonomists for standard genome sequencing and annotation.</title>
        <authorList>
            <consortium name="The Broad Institute Genomics Platform"/>
            <consortium name="The Broad Institute Genome Sequencing Center for Infectious Disease"/>
            <person name="Wu L."/>
            <person name="Ma J."/>
        </authorList>
    </citation>
    <scope>NUCLEOTIDE SEQUENCE [LARGE SCALE GENOMIC DNA]</scope>
    <source>
        <strain evidence="2">CCUG 61696</strain>
    </source>
</reference>
<feature type="non-terminal residue" evidence="1">
    <location>
        <position position="133"/>
    </location>
</feature>
<name>A0ABW3ZCM2_9HYPH</name>
<protein>
    <submittedName>
        <fullName evidence="1">Uncharacterized protein</fullName>
    </submittedName>
</protein>
<accession>A0ABW3ZCM2</accession>
<evidence type="ECO:0000313" key="1">
    <source>
        <dbReference type="EMBL" id="MFD1333648.1"/>
    </source>
</evidence>
<dbReference type="Proteomes" id="UP001597171">
    <property type="component" value="Unassembled WGS sequence"/>
</dbReference>
<evidence type="ECO:0000313" key="2">
    <source>
        <dbReference type="Proteomes" id="UP001597171"/>
    </source>
</evidence>
<keyword evidence="2" id="KW-1185">Reference proteome</keyword>
<sequence length="133" mass="13571">MAVTAACVGVIAAFGLGLGGAESTLAAVATLALMTVAHVTLLRPPGVEEERIDDLDGLATHLQSRVETLDVRLSTLDAAVLERSRAAARPLVDEISALGQLVTSLARELASHEAALAALQDRVDATPVAAAPV</sequence>
<proteinExistence type="predicted"/>
<gene>
    <name evidence="1" type="ORF">ACFQ4O_16720</name>
</gene>
<dbReference type="RefSeq" id="WP_378777385.1">
    <property type="nucleotide sequence ID" value="NZ_JBHTMX010000286.1"/>
</dbReference>
<organism evidence="1 2">
    <name type="scientific">Methylopila musalis</name>
    <dbReference type="NCBI Taxonomy" id="1134781"/>
    <lineage>
        <taxon>Bacteria</taxon>
        <taxon>Pseudomonadati</taxon>
        <taxon>Pseudomonadota</taxon>
        <taxon>Alphaproteobacteria</taxon>
        <taxon>Hyphomicrobiales</taxon>
        <taxon>Methylopilaceae</taxon>
        <taxon>Methylopila</taxon>
    </lineage>
</organism>
<comment type="caution">
    <text evidence="1">The sequence shown here is derived from an EMBL/GenBank/DDBJ whole genome shotgun (WGS) entry which is preliminary data.</text>
</comment>
<dbReference type="Gene3D" id="1.20.5.340">
    <property type="match status" value="1"/>
</dbReference>